<organism evidence="1">
    <name type="scientific">Rhizophora mucronata</name>
    <name type="common">Asiatic mangrove</name>
    <dbReference type="NCBI Taxonomy" id="61149"/>
    <lineage>
        <taxon>Eukaryota</taxon>
        <taxon>Viridiplantae</taxon>
        <taxon>Streptophyta</taxon>
        <taxon>Embryophyta</taxon>
        <taxon>Tracheophyta</taxon>
        <taxon>Spermatophyta</taxon>
        <taxon>Magnoliopsida</taxon>
        <taxon>eudicotyledons</taxon>
        <taxon>Gunneridae</taxon>
        <taxon>Pentapetalae</taxon>
        <taxon>rosids</taxon>
        <taxon>fabids</taxon>
        <taxon>Malpighiales</taxon>
        <taxon>Rhizophoraceae</taxon>
        <taxon>Rhizophora</taxon>
    </lineage>
</organism>
<sequence>MSDDHAHNPKYGLLQCRLKPNSAQSLANSKSWHSNSTQFASFWSLHSISCRQILLMRLRRQGTRFLQYWFTKQQASPWRRRRRRC</sequence>
<name>A0A2P2ITL9_RHIMU</name>
<accession>A0A2P2ITL9</accession>
<reference evidence="1" key="1">
    <citation type="submission" date="2018-02" db="EMBL/GenBank/DDBJ databases">
        <title>Rhizophora mucronata_Transcriptome.</title>
        <authorList>
            <person name="Meera S.P."/>
            <person name="Sreeshan A."/>
            <person name="Augustine A."/>
        </authorList>
    </citation>
    <scope>NUCLEOTIDE SEQUENCE</scope>
    <source>
        <tissue evidence="1">Leaf</tissue>
    </source>
</reference>
<proteinExistence type="predicted"/>
<protein>
    <submittedName>
        <fullName evidence="1">Zinc finger CCCH domain-containing protein 48</fullName>
    </submittedName>
</protein>
<dbReference type="AlphaFoldDB" id="A0A2P2ITL9"/>
<dbReference type="EMBL" id="GGEC01004080">
    <property type="protein sequence ID" value="MBW84563.1"/>
    <property type="molecule type" value="Transcribed_RNA"/>
</dbReference>
<evidence type="ECO:0000313" key="1">
    <source>
        <dbReference type="EMBL" id="MBW84563.1"/>
    </source>
</evidence>